<dbReference type="InterPro" id="IPR020095">
    <property type="entry name" value="PsdUridine_synth_TruA_C"/>
</dbReference>
<comment type="catalytic activity">
    <reaction evidence="4 7">
        <text>uridine(38/39/40) in tRNA = pseudouridine(38/39/40) in tRNA</text>
        <dbReference type="Rhea" id="RHEA:22376"/>
        <dbReference type="Rhea" id="RHEA-COMP:10085"/>
        <dbReference type="Rhea" id="RHEA-COMP:10087"/>
        <dbReference type="ChEBI" id="CHEBI:65314"/>
        <dbReference type="ChEBI" id="CHEBI:65315"/>
        <dbReference type="EC" id="5.4.99.12"/>
    </reaction>
</comment>
<dbReference type="GO" id="GO:0160147">
    <property type="term" value="F:tRNA pseudouridine(38-40) synthase activity"/>
    <property type="evidence" value="ECO:0007669"/>
    <property type="project" value="UniProtKB-EC"/>
</dbReference>
<keyword evidence="2 4" id="KW-0819">tRNA processing</keyword>
<evidence type="ECO:0000256" key="3">
    <source>
        <dbReference type="ARBA" id="ARBA00023235"/>
    </source>
</evidence>
<evidence type="ECO:0000256" key="7">
    <source>
        <dbReference type="RuleBase" id="RU003792"/>
    </source>
</evidence>
<evidence type="ECO:0000256" key="2">
    <source>
        <dbReference type="ARBA" id="ARBA00022694"/>
    </source>
</evidence>
<feature type="binding site" evidence="4 6">
    <location>
        <position position="111"/>
    </location>
    <ligand>
        <name>substrate</name>
    </ligand>
</feature>
<dbReference type="FunFam" id="3.30.70.580:FF:000001">
    <property type="entry name" value="tRNA pseudouridine synthase A"/>
    <property type="match status" value="1"/>
</dbReference>
<name>A0A165GQY3_9BACL</name>
<keyword evidence="3 4" id="KW-0413">Isomerase</keyword>
<dbReference type="GO" id="GO:0003723">
    <property type="term" value="F:RNA binding"/>
    <property type="evidence" value="ECO:0007669"/>
    <property type="project" value="InterPro"/>
</dbReference>
<dbReference type="Pfam" id="PF01416">
    <property type="entry name" value="PseudoU_synth_1"/>
    <property type="match status" value="2"/>
</dbReference>
<evidence type="ECO:0000313" key="10">
    <source>
        <dbReference type="Proteomes" id="UP000076490"/>
    </source>
</evidence>
<dbReference type="GO" id="GO:0031119">
    <property type="term" value="P:tRNA pseudouridine synthesis"/>
    <property type="evidence" value="ECO:0007669"/>
    <property type="project" value="UniProtKB-UniRule"/>
</dbReference>
<comment type="function">
    <text evidence="4">Formation of pseudouridine at positions 38, 39 and 40 in the anticodon stem and loop of transfer RNAs.</text>
</comment>
<dbReference type="InterPro" id="IPR020094">
    <property type="entry name" value="TruA/RsuA/RluB/E/F_N"/>
</dbReference>
<evidence type="ECO:0000259" key="8">
    <source>
        <dbReference type="Pfam" id="PF01416"/>
    </source>
</evidence>
<dbReference type="InterPro" id="IPR020097">
    <property type="entry name" value="PsdUridine_synth_TruA_a/b_dom"/>
</dbReference>
<comment type="caution">
    <text evidence="9">The sequence shown here is derived from an EMBL/GenBank/DDBJ whole genome shotgun (WGS) entry which is preliminary data.</text>
</comment>
<comment type="similarity">
    <text evidence="1 4 7">Belongs to the tRNA pseudouridine synthase TruA family.</text>
</comment>
<dbReference type="InterPro" id="IPR020103">
    <property type="entry name" value="PsdUridine_synth_cat_dom_sf"/>
</dbReference>
<dbReference type="SUPFAM" id="SSF55120">
    <property type="entry name" value="Pseudouridine synthase"/>
    <property type="match status" value="1"/>
</dbReference>
<gene>
    <name evidence="4" type="primary">truA</name>
    <name evidence="9" type="ORF">AV656_12205</name>
</gene>
<dbReference type="PANTHER" id="PTHR11142">
    <property type="entry name" value="PSEUDOURIDYLATE SYNTHASE"/>
    <property type="match status" value="1"/>
</dbReference>
<dbReference type="EC" id="5.4.99.12" evidence="4"/>
<dbReference type="PIRSF" id="PIRSF001430">
    <property type="entry name" value="tRNA_psdUrid_synth"/>
    <property type="match status" value="1"/>
</dbReference>
<dbReference type="CDD" id="cd02570">
    <property type="entry name" value="PseudoU_synth_EcTruA"/>
    <property type="match status" value="1"/>
</dbReference>
<evidence type="ECO:0000256" key="1">
    <source>
        <dbReference type="ARBA" id="ARBA00009375"/>
    </source>
</evidence>
<dbReference type="InterPro" id="IPR001406">
    <property type="entry name" value="PsdUridine_synth_TruA"/>
</dbReference>
<dbReference type="EMBL" id="LQNT01000011">
    <property type="protein sequence ID" value="KZE37325.1"/>
    <property type="molecule type" value="Genomic_DNA"/>
</dbReference>
<evidence type="ECO:0000256" key="5">
    <source>
        <dbReference type="PIRSR" id="PIRSR001430-1"/>
    </source>
</evidence>
<comment type="subunit">
    <text evidence="4">Homodimer.</text>
</comment>
<dbReference type="NCBIfam" id="TIGR00071">
    <property type="entry name" value="hisT_truA"/>
    <property type="match status" value="1"/>
</dbReference>
<dbReference type="HAMAP" id="MF_00171">
    <property type="entry name" value="TruA"/>
    <property type="match status" value="1"/>
</dbReference>
<evidence type="ECO:0000313" key="9">
    <source>
        <dbReference type="EMBL" id="KZE37325.1"/>
    </source>
</evidence>
<dbReference type="Gene3D" id="3.30.70.580">
    <property type="entry name" value="Pseudouridine synthase I, catalytic domain, N-terminal subdomain"/>
    <property type="match status" value="1"/>
</dbReference>
<dbReference type="PANTHER" id="PTHR11142:SF0">
    <property type="entry name" value="TRNA PSEUDOURIDINE SYNTHASE-LIKE 1"/>
    <property type="match status" value="1"/>
</dbReference>
<evidence type="ECO:0000256" key="4">
    <source>
        <dbReference type="HAMAP-Rule" id="MF_00171"/>
    </source>
</evidence>
<feature type="domain" description="Pseudouridine synthase I TruA alpha/beta" evidence="8">
    <location>
        <begin position="7"/>
        <end position="104"/>
    </location>
</feature>
<dbReference type="OrthoDB" id="9811823at2"/>
<evidence type="ECO:0000256" key="6">
    <source>
        <dbReference type="PIRSR" id="PIRSR001430-2"/>
    </source>
</evidence>
<protein>
    <recommendedName>
        <fullName evidence="4">tRNA pseudouridine synthase A</fullName>
        <ecNumber evidence="4">5.4.99.12</ecNumber>
    </recommendedName>
    <alternativeName>
        <fullName evidence="4">tRNA pseudouridine(38-40) synthase</fullName>
    </alternativeName>
    <alternativeName>
        <fullName evidence="4">tRNA pseudouridylate synthase I</fullName>
    </alternativeName>
    <alternativeName>
        <fullName evidence="4">tRNA-uridine isomerase I</fullName>
    </alternativeName>
</protein>
<accession>A0A165GQY3</accession>
<dbReference type="RefSeq" id="WP_063182469.1">
    <property type="nucleotide sequence ID" value="NZ_LQNT01000011.1"/>
</dbReference>
<feature type="domain" description="Pseudouridine synthase I TruA alpha/beta" evidence="8">
    <location>
        <begin position="146"/>
        <end position="246"/>
    </location>
</feature>
<dbReference type="Gene3D" id="3.30.70.660">
    <property type="entry name" value="Pseudouridine synthase I, catalytic domain, C-terminal subdomain"/>
    <property type="match status" value="1"/>
</dbReference>
<sequence length="248" mass="27425">MPRIKLIIAYDGSGFEGYQIQPKGRTVQGDLEQALSVFHKGEAVRVHASGRTDAGVHASGQVVHFDTPLGIPDDRWAMALNTRLPGAIRILSAEKVPDSFHARFSATGKTYRYIWHLSDVISPFRRYFTTPSLGVNPDVSRMEEGARHLIGTHNFTSFCSAKTDVEDKVRTVESIRFERQGEELHMVITGSGFLYNMVRIIAGTLWMCGNGELDPGDIPGILAAKDRSKAGKTAQSQGLYLENVRYGE</sequence>
<reference evidence="9 10" key="1">
    <citation type="submission" date="2016-01" db="EMBL/GenBank/DDBJ databases">
        <title>Whole genome sequencing of Bhargavaea cecembensis T14.</title>
        <authorList>
            <person name="Hong K.W."/>
        </authorList>
    </citation>
    <scope>NUCLEOTIDE SEQUENCE [LARGE SCALE GENOMIC DNA]</scope>
    <source>
        <strain evidence="9 10">T14</strain>
    </source>
</reference>
<proteinExistence type="inferred from homology"/>
<feature type="active site" description="Nucleophile" evidence="4 5">
    <location>
        <position position="53"/>
    </location>
</feature>
<comment type="caution">
    <text evidence="4">Lacks conserved residue(s) required for the propagation of feature annotation.</text>
</comment>
<organism evidence="9 10">
    <name type="scientific">Bhargavaea cecembensis</name>
    <dbReference type="NCBI Taxonomy" id="394098"/>
    <lineage>
        <taxon>Bacteria</taxon>
        <taxon>Bacillati</taxon>
        <taxon>Bacillota</taxon>
        <taxon>Bacilli</taxon>
        <taxon>Bacillales</taxon>
        <taxon>Caryophanaceae</taxon>
        <taxon>Bhargavaea</taxon>
    </lineage>
</organism>
<dbReference type="AlphaFoldDB" id="A0A165GQY3"/>
<dbReference type="Proteomes" id="UP000076490">
    <property type="component" value="Unassembled WGS sequence"/>
</dbReference>